<feature type="region of interest" description="Disordered" evidence="1">
    <location>
        <begin position="86"/>
        <end position="109"/>
    </location>
</feature>
<gene>
    <name evidence="2" type="ORF">CDV31_002395</name>
</gene>
<reference evidence="2 3" key="1">
    <citation type="submission" date="2017-06" db="EMBL/GenBank/DDBJ databases">
        <title>Cmopartive genomic analysis of Ambrosia Fusariam Clade fungi.</title>
        <authorList>
            <person name="Stajich J.E."/>
            <person name="Carrillo J."/>
            <person name="Kijimoto T."/>
            <person name="Eskalen A."/>
            <person name="O'Donnell K."/>
            <person name="Kasson M."/>
        </authorList>
    </citation>
    <scope>NUCLEOTIDE SEQUENCE [LARGE SCALE GENOMIC DNA]</scope>
    <source>
        <strain evidence="2 3">NRRL 20438</strain>
    </source>
</reference>
<sequence>MPSTVLRNILESSTIPDRTSNQTKPVQKTSKHGLPSEERDRLARLECSGCEWRASSGSGIPEEVVGKSERLKIGFYETVVSVESRKEPGLGSTQERQVHQQGSPIRNVGTEDGANLGLPVHVARYAQTAPKSSLLDKRRSDPRGEHSIIRLSSEQTTLHGTPGVNTLLMTPNATGLGITQNTNH</sequence>
<proteinExistence type="predicted"/>
<accession>A0A428UWK4</accession>
<feature type="region of interest" description="Disordered" evidence="1">
    <location>
        <begin position="10"/>
        <end position="39"/>
    </location>
</feature>
<evidence type="ECO:0000256" key="1">
    <source>
        <dbReference type="SAM" id="MobiDB-lite"/>
    </source>
</evidence>
<evidence type="ECO:0000313" key="3">
    <source>
        <dbReference type="Proteomes" id="UP000288429"/>
    </source>
</evidence>
<dbReference type="Proteomes" id="UP000288429">
    <property type="component" value="Unassembled WGS sequence"/>
</dbReference>
<protein>
    <submittedName>
        <fullName evidence="2">Uncharacterized protein</fullName>
    </submittedName>
</protein>
<keyword evidence="3" id="KW-1185">Reference proteome</keyword>
<feature type="compositionally biased region" description="Polar residues" evidence="1">
    <location>
        <begin position="91"/>
        <end position="104"/>
    </location>
</feature>
<evidence type="ECO:0000313" key="2">
    <source>
        <dbReference type="EMBL" id="RSM18675.1"/>
    </source>
</evidence>
<feature type="compositionally biased region" description="Polar residues" evidence="1">
    <location>
        <begin position="10"/>
        <end position="28"/>
    </location>
</feature>
<dbReference type="AlphaFoldDB" id="A0A428UWK4"/>
<organism evidence="2 3">
    <name type="scientific">Fusarium ambrosium</name>
    <dbReference type="NCBI Taxonomy" id="131363"/>
    <lineage>
        <taxon>Eukaryota</taxon>
        <taxon>Fungi</taxon>
        <taxon>Dikarya</taxon>
        <taxon>Ascomycota</taxon>
        <taxon>Pezizomycotina</taxon>
        <taxon>Sordariomycetes</taxon>
        <taxon>Hypocreomycetidae</taxon>
        <taxon>Hypocreales</taxon>
        <taxon>Nectriaceae</taxon>
        <taxon>Fusarium</taxon>
        <taxon>Fusarium solani species complex</taxon>
    </lineage>
</organism>
<comment type="caution">
    <text evidence="2">The sequence shown here is derived from an EMBL/GenBank/DDBJ whole genome shotgun (WGS) entry which is preliminary data.</text>
</comment>
<dbReference type="EMBL" id="NIZV01000019">
    <property type="protein sequence ID" value="RSM18675.1"/>
    <property type="molecule type" value="Genomic_DNA"/>
</dbReference>
<name>A0A428UWK4_9HYPO</name>